<sequence>MRKLLAMALVGLALSACNTIEGVGKDVKSAGDTVAKTADDAK</sequence>
<dbReference type="GO" id="GO:0009636">
    <property type="term" value="P:response to toxic substance"/>
    <property type="evidence" value="ECO:0007669"/>
    <property type="project" value="InterPro"/>
</dbReference>
<accession>A0A1L6JEB8</accession>
<reference evidence="11 12" key="3">
    <citation type="submission" date="2018-07" db="EMBL/GenBank/DDBJ databases">
        <title>Genomic and Epidemiologic Investigation of an Indolent Hospital Outbreak.</title>
        <authorList>
            <person name="Johnson R.C."/>
            <person name="Deming C."/>
            <person name="Conlan S."/>
            <person name="Zellmer C.J."/>
            <person name="Michelin A.V."/>
            <person name="Lee-Lin S."/>
            <person name="Thomas P.J."/>
            <person name="Park M."/>
            <person name="Weingarten R.A."/>
            <person name="Less J."/>
            <person name="Dekker J.P."/>
            <person name="Frank K.M."/>
            <person name="Musser K.A."/>
            <person name="Mcquiston J.R."/>
            <person name="Henderson D.K."/>
            <person name="Lau A.F."/>
            <person name="Palmore T.N."/>
            <person name="Segre J.A."/>
        </authorList>
    </citation>
    <scope>NUCLEOTIDE SEQUENCE [LARGE SCALE GENOMIC DNA]</scope>
    <source>
        <strain evidence="9 12">SK-CDC1_0717</strain>
        <strain evidence="8 11">SK-NIH.Env10_0317</strain>
    </source>
</reference>
<dbReference type="EMBL" id="QQYZ01000009">
    <property type="protein sequence ID" value="RSY84599.1"/>
    <property type="molecule type" value="Genomic_DNA"/>
</dbReference>
<keyword evidence="3" id="KW-0732">Signal</keyword>
<keyword evidence="6" id="KW-0449">Lipoprotein</keyword>
<evidence type="ECO:0000313" key="8">
    <source>
        <dbReference type="EMBL" id="RSV02210.1"/>
    </source>
</evidence>
<dbReference type="Pfam" id="PF08085">
    <property type="entry name" value="Entericidin"/>
    <property type="match status" value="1"/>
</dbReference>
<gene>
    <name evidence="7" type="ORF">BRX40_19060</name>
    <name evidence="8" type="ORF">CA257_13600</name>
    <name evidence="9" type="ORF">DAH66_10965</name>
</gene>
<dbReference type="EMBL" id="QQWO01000010">
    <property type="protein sequence ID" value="RSV02210.1"/>
    <property type="molecule type" value="Genomic_DNA"/>
</dbReference>
<dbReference type="Proteomes" id="UP000287746">
    <property type="component" value="Unassembled WGS sequence"/>
</dbReference>
<dbReference type="Proteomes" id="UP000185161">
    <property type="component" value="Chromosome"/>
</dbReference>
<keyword evidence="2" id="KW-1003">Cell membrane</keyword>
<dbReference type="GO" id="GO:0016020">
    <property type="term" value="C:membrane"/>
    <property type="evidence" value="ECO:0007669"/>
    <property type="project" value="InterPro"/>
</dbReference>
<reference evidence="10" key="2">
    <citation type="submission" date="2016-12" db="EMBL/GenBank/DDBJ databases">
        <title>Whole genome sequencing of Sphingomonas sp. ABOJV.</title>
        <authorList>
            <person name="Conlan S."/>
            <person name="Thomas P.J."/>
            <person name="Mullikin J."/>
            <person name="Palmore T.N."/>
            <person name="Frank K.M."/>
            <person name="Segre J.A."/>
        </authorList>
    </citation>
    <scope>NUCLEOTIDE SEQUENCE [LARGE SCALE GENOMIC DNA]</scope>
    <source>
        <strain evidence="10">ABOJV</strain>
    </source>
</reference>
<evidence type="ECO:0000256" key="3">
    <source>
        <dbReference type="ARBA" id="ARBA00022729"/>
    </source>
</evidence>
<evidence type="ECO:0000313" key="7">
    <source>
        <dbReference type="EMBL" id="APR54228.1"/>
    </source>
</evidence>
<evidence type="ECO:0000313" key="12">
    <source>
        <dbReference type="Proteomes" id="UP000287746"/>
    </source>
</evidence>
<dbReference type="InterPro" id="IPR012556">
    <property type="entry name" value="Entericidin"/>
</dbReference>
<organism evidence="7 10">
    <name type="scientific">Sphingomonas koreensis</name>
    <dbReference type="NCBI Taxonomy" id="93064"/>
    <lineage>
        <taxon>Bacteria</taxon>
        <taxon>Pseudomonadati</taxon>
        <taxon>Pseudomonadota</taxon>
        <taxon>Alphaproteobacteria</taxon>
        <taxon>Sphingomonadales</taxon>
        <taxon>Sphingomonadaceae</taxon>
        <taxon>Sphingomonas</taxon>
    </lineage>
</organism>
<dbReference type="RefSeq" id="WP_066576522.1">
    <property type="nucleotide sequence ID" value="NZ_CP018820.1"/>
</dbReference>
<evidence type="ECO:0000313" key="10">
    <source>
        <dbReference type="Proteomes" id="UP000185161"/>
    </source>
</evidence>
<evidence type="ECO:0000256" key="5">
    <source>
        <dbReference type="ARBA" id="ARBA00023139"/>
    </source>
</evidence>
<dbReference type="PROSITE" id="PS51257">
    <property type="entry name" value="PROKAR_LIPOPROTEIN"/>
    <property type="match status" value="1"/>
</dbReference>
<comment type="similarity">
    <text evidence="1">Belongs to the EcnA/EcnB lipoprotein family.</text>
</comment>
<evidence type="ECO:0000256" key="2">
    <source>
        <dbReference type="ARBA" id="ARBA00022475"/>
    </source>
</evidence>
<protein>
    <submittedName>
        <fullName evidence="7">Entericidin EcnAB</fullName>
    </submittedName>
    <submittedName>
        <fullName evidence="8">Entericidin, EcnA/B family</fullName>
    </submittedName>
</protein>
<proteinExistence type="inferred from homology"/>
<name>A0A1L6JEB8_9SPHN</name>
<reference evidence="7" key="1">
    <citation type="submission" date="2016-12" db="EMBL/GenBank/DDBJ databases">
        <title>Whole genome sequencing of Sphingomonas koreensis.</title>
        <authorList>
            <person name="Conlan S."/>
            <person name="Thomas P.J."/>
            <person name="Mullikin J."/>
            <person name="Palmore T.N."/>
            <person name="Frank K.M."/>
            <person name="Segre J.A."/>
        </authorList>
    </citation>
    <scope>NUCLEOTIDE SEQUENCE</scope>
    <source>
        <strain evidence="7">ABOJV</strain>
    </source>
</reference>
<keyword evidence="5" id="KW-0564">Palmitate</keyword>
<evidence type="ECO:0000313" key="11">
    <source>
        <dbReference type="Proteomes" id="UP000286681"/>
    </source>
</evidence>
<keyword evidence="10" id="KW-1185">Reference proteome</keyword>
<dbReference type="GeneID" id="44134663"/>
<dbReference type="KEGG" id="skr:BRX40_19060"/>
<evidence type="ECO:0000313" key="9">
    <source>
        <dbReference type="EMBL" id="RSY84599.1"/>
    </source>
</evidence>
<dbReference type="AlphaFoldDB" id="A0A1L6JEB8"/>
<dbReference type="EMBL" id="CP018820">
    <property type="protein sequence ID" value="APR54228.1"/>
    <property type="molecule type" value="Genomic_DNA"/>
</dbReference>
<keyword evidence="4" id="KW-0472">Membrane</keyword>
<evidence type="ECO:0000256" key="4">
    <source>
        <dbReference type="ARBA" id="ARBA00023136"/>
    </source>
</evidence>
<dbReference type="Proteomes" id="UP000286681">
    <property type="component" value="Unassembled WGS sequence"/>
</dbReference>
<evidence type="ECO:0000256" key="1">
    <source>
        <dbReference type="ARBA" id="ARBA00010296"/>
    </source>
</evidence>
<dbReference type="OrthoDB" id="7363288at2"/>
<evidence type="ECO:0000256" key="6">
    <source>
        <dbReference type="ARBA" id="ARBA00023288"/>
    </source>
</evidence>